<gene>
    <name evidence="8" type="ORF">ACFP2T_42415</name>
</gene>
<evidence type="ECO:0000313" key="8">
    <source>
        <dbReference type="EMBL" id="MFC6022796.1"/>
    </source>
</evidence>
<feature type="transmembrane region" description="Helical" evidence="6">
    <location>
        <begin position="76"/>
        <end position="99"/>
    </location>
</feature>
<keyword evidence="3 6" id="KW-1133">Transmembrane helix</keyword>
<evidence type="ECO:0000259" key="7">
    <source>
        <dbReference type="Pfam" id="PF13515"/>
    </source>
</evidence>
<feature type="transmembrane region" description="Helical" evidence="6">
    <location>
        <begin position="23"/>
        <end position="44"/>
    </location>
</feature>
<dbReference type="Pfam" id="PF13515">
    <property type="entry name" value="FUSC_2"/>
    <property type="match status" value="1"/>
</dbReference>
<evidence type="ECO:0000256" key="1">
    <source>
        <dbReference type="ARBA" id="ARBA00004141"/>
    </source>
</evidence>
<proteinExistence type="predicted"/>
<keyword evidence="2 6" id="KW-0812">Transmembrane</keyword>
<dbReference type="Proteomes" id="UP001596203">
    <property type="component" value="Unassembled WGS sequence"/>
</dbReference>
<organism evidence="8 9">
    <name type="scientific">Plantactinospora solaniradicis</name>
    <dbReference type="NCBI Taxonomy" id="1723736"/>
    <lineage>
        <taxon>Bacteria</taxon>
        <taxon>Bacillati</taxon>
        <taxon>Actinomycetota</taxon>
        <taxon>Actinomycetes</taxon>
        <taxon>Micromonosporales</taxon>
        <taxon>Micromonosporaceae</taxon>
        <taxon>Plantactinospora</taxon>
    </lineage>
</organism>
<keyword evidence="4 6" id="KW-0472">Membrane</keyword>
<evidence type="ECO:0000256" key="6">
    <source>
        <dbReference type="SAM" id="Phobius"/>
    </source>
</evidence>
<evidence type="ECO:0000313" key="9">
    <source>
        <dbReference type="Proteomes" id="UP001596203"/>
    </source>
</evidence>
<comment type="subcellular location">
    <subcellularLocation>
        <location evidence="1">Membrane</location>
        <topology evidence="1">Multi-pass membrane protein</topology>
    </subcellularLocation>
</comment>
<reference evidence="9" key="1">
    <citation type="journal article" date="2019" name="Int. J. Syst. Evol. Microbiol.">
        <title>The Global Catalogue of Microorganisms (GCM) 10K type strain sequencing project: providing services to taxonomists for standard genome sequencing and annotation.</title>
        <authorList>
            <consortium name="The Broad Institute Genomics Platform"/>
            <consortium name="The Broad Institute Genome Sequencing Center for Infectious Disease"/>
            <person name="Wu L."/>
            <person name="Ma J."/>
        </authorList>
    </citation>
    <scope>NUCLEOTIDE SEQUENCE [LARGE SCALE GENOMIC DNA]</scope>
    <source>
        <strain evidence="9">ZS-35-S2</strain>
    </source>
</reference>
<sequence>MRSAVTGGRQRGDRAGKLRIRQLEVMAVIAVQAGVAAALAAWLARDLLGNPNPVFAPTAAVGTIVAAIGQRTRRTIELLIGVGLGLVVGDGLMFLIGTGPWQTGVIVTLAVGIALGLVGHGGTVVGQVGGTAVLIATLSPVERNLEIPRVVDAVTGGVVGLAVVSLLLPLNPIRIVNRAAGPVLHTLTTQLRETGRALRDQDSDRAWRALTALRSMSPDVERLGEAISGAQEVVTIAPARWSRRRDFEYYAQGIEHLKRLINDCRGVARRAAVSMRYREPLPDCLSDAVEVLADAVWRLHRQPGSGRTREMVRRRALKAAELVGRARREGVGAYGDAIVTQVRIAASDLIRVTGHPADDAGRLVGNAAQRGESNGQANEDRDP</sequence>
<feature type="transmembrane region" description="Helical" evidence="6">
    <location>
        <begin position="150"/>
        <end position="170"/>
    </location>
</feature>
<feature type="region of interest" description="Disordered" evidence="5">
    <location>
        <begin position="360"/>
        <end position="383"/>
    </location>
</feature>
<feature type="domain" description="Integral membrane bound transporter" evidence="7">
    <location>
        <begin position="41"/>
        <end position="163"/>
    </location>
</feature>
<feature type="transmembrane region" description="Helical" evidence="6">
    <location>
        <begin position="50"/>
        <end position="69"/>
    </location>
</feature>
<evidence type="ECO:0000256" key="2">
    <source>
        <dbReference type="ARBA" id="ARBA00022692"/>
    </source>
</evidence>
<comment type="caution">
    <text evidence="8">The sequence shown here is derived from an EMBL/GenBank/DDBJ whole genome shotgun (WGS) entry which is preliminary data.</text>
</comment>
<protein>
    <submittedName>
        <fullName evidence="8">Aromatic acid exporter family protein</fullName>
    </submittedName>
</protein>
<evidence type="ECO:0000256" key="5">
    <source>
        <dbReference type="SAM" id="MobiDB-lite"/>
    </source>
</evidence>
<dbReference type="InterPro" id="IPR049453">
    <property type="entry name" value="Memb_transporter_dom"/>
</dbReference>
<keyword evidence="9" id="KW-1185">Reference proteome</keyword>
<dbReference type="RefSeq" id="WP_377432592.1">
    <property type="nucleotide sequence ID" value="NZ_JBHSPR010000068.1"/>
</dbReference>
<feature type="transmembrane region" description="Helical" evidence="6">
    <location>
        <begin position="105"/>
        <end position="138"/>
    </location>
</feature>
<evidence type="ECO:0000256" key="4">
    <source>
        <dbReference type="ARBA" id="ARBA00023136"/>
    </source>
</evidence>
<accession>A0ABW1KLU7</accession>
<dbReference type="EMBL" id="JBHSPR010000068">
    <property type="protein sequence ID" value="MFC6022796.1"/>
    <property type="molecule type" value="Genomic_DNA"/>
</dbReference>
<evidence type="ECO:0000256" key="3">
    <source>
        <dbReference type="ARBA" id="ARBA00022989"/>
    </source>
</evidence>
<name>A0ABW1KLU7_9ACTN</name>